<evidence type="ECO:0000259" key="2">
    <source>
        <dbReference type="PROSITE" id="PS50076"/>
    </source>
</evidence>
<sequence>MRLRRNASVLLRPVPAPLRPTPRPSDVSRRKRKMGKEYCKVLGPNRSAGDEDIRRAYRKLALGRHPDKNKAPDAEEKFKEISEAYGAATDRKGRRAHYSSGGEGYRSGYPSSSGGRETCSLSHHAKGDHPARYAEFCATSRRRSDPGSAYQRAFGAGGAAADL</sequence>
<protein>
    <recommendedName>
        <fullName evidence="2">J domain-containing protein</fullName>
    </recommendedName>
</protein>
<dbReference type="Proteomes" id="UP001321473">
    <property type="component" value="Unassembled WGS sequence"/>
</dbReference>
<feature type="region of interest" description="Disordered" evidence="1">
    <location>
        <begin position="1"/>
        <end position="45"/>
    </location>
</feature>
<comment type="caution">
    <text evidence="3">The sequence shown here is derived from an EMBL/GenBank/DDBJ whole genome shotgun (WGS) entry which is preliminary data.</text>
</comment>
<feature type="domain" description="J" evidence="2">
    <location>
        <begin position="37"/>
        <end position="102"/>
    </location>
</feature>
<dbReference type="InterPro" id="IPR036869">
    <property type="entry name" value="J_dom_sf"/>
</dbReference>
<dbReference type="Pfam" id="PF00226">
    <property type="entry name" value="DnaJ"/>
    <property type="match status" value="1"/>
</dbReference>
<proteinExistence type="predicted"/>
<reference evidence="3 4" key="1">
    <citation type="journal article" date="2023" name="Arcadia Sci">
        <title>De novo assembly of a long-read Amblyomma americanum tick genome.</title>
        <authorList>
            <person name="Chou S."/>
            <person name="Poskanzer K.E."/>
            <person name="Rollins M."/>
            <person name="Thuy-Boun P.S."/>
        </authorList>
    </citation>
    <scope>NUCLEOTIDE SEQUENCE [LARGE SCALE GENOMIC DNA]</scope>
    <source>
        <strain evidence="3">F_SG_1</strain>
        <tissue evidence="3">Salivary glands</tissue>
    </source>
</reference>
<dbReference type="SUPFAM" id="SSF46565">
    <property type="entry name" value="Chaperone J-domain"/>
    <property type="match status" value="1"/>
</dbReference>
<dbReference type="PROSITE" id="PS50076">
    <property type="entry name" value="DNAJ_2"/>
    <property type="match status" value="1"/>
</dbReference>
<dbReference type="SMART" id="SM00271">
    <property type="entry name" value="DnaJ"/>
    <property type="match status" value="1"/>
</dbReference>
<evidence type="ECO:0000256" key="1">
    <source>
        <dbReference type="SAM" id="MobiDB-lite"/>
    </source>
</evidence>
<accession>A0AAQ4D8K2</accession>
<dbReference type="PRINTS" id="PR00625">
    <property type="entry name" value="JDOMAIN"/>
</dbReference>
<dbReference type="GO" id="GO:0030544">
    <property type="term" value="F:Hsp70 protein binding"/>
    <property type="evidence" value="ECO:0007669"/>
    <property type="project" value="TreeGrafter"/>
</dbReference>
<dbReference type="InterPro" id="IPR051100">
    <property type="entry name" value="DnaJ_subfamily_B/C"/>
</dbReference>
<evidence type="ECO:0000313" key="4">
    <source>
        <dbReference type="Proteomes" id="UP001321473"/>
    </source>
</evidence>
<dbReference type="PANTHER" id="PTHR43908">
    <property type="entry name" value="AT29763P-RELATED"/>
    <property type="match status" value="1"/>
</dbReference>
<dbReference type="EMBL" id="JARKHS020033701">
    <property type="protein sequence ID" value="KAK8758792.1"/>
    <property type="molecule type" value="Genomic_DNA"/>
</dbReference>
<keyword evidence="4" id="KW-1185">Reference proteome</keyword>
<dbReference type="GO" id="GO:0071218">
    <property type="term" value="P:cellular response to misfolded protein"/>
    <property type="evidence" value="ECO:0007669"/>
    <property type="project" value="TreeGrafter"/>
</dbReference>
<feature type="region of interest" description="Disordered" evidence="1">
    <location>
        <begin position="84"/>
        <end position="163"/>
    </location>
</feature>
<dbReference type="AlphaFoldDB" id="A0AAQ4D8K2"/>
<feature type="compositionally biased region" description="Low complexity" evidence="1">
    <location>
        <begin position="106"/>
        <end position="117"/>
    </location>
</feature>
<dbReference type="InterPro" id="IPR001623">
    <property type="entry name" value="DnaJ_domain"/>
</dbReference>
<dbReference type="Gene3D" id="1.10.287.110">
    <property type="entry name" value="DnaJ domain"/>
    <property type="match status" value="1"/>
</dbReference>
<name>A0AAQ4D8K2_AMBAM</name>
<dbReference type="CDD" id="cd06257">
    <property type="entry name" value="DnaJ"/>
    <property type="match status" value="1"/>
</dbReference>
<evidence type="ECO:0000313" key="3">
    <source>
        <dbReference type="EMBL" id="KAK8758792.1"/>
    </source>
</evidence>
<gene>
    <name evidence="3" type="ORF">V5799_003578</name>
</gene>
<organism evidence="3 4">
    <name type="scientific">Amblyomma americanum</name>
    <name type="common">Lone star tick</name>
    <dbReference type="NCBI Taxonomy" id="6943"/>
    <lineage>
        <taxon>Eukaryota</taxon>
        <taxon>Metazoa</taxon>
        <taxon>Ecdysozoa</taxon>
        <taxon>Arthropoda</taxon>
        <taxon>Chelicerata</taxon>
        <taxon>Arachnida</taxon>
        <taxon>Acari</taxon>
        <taxon>Parasitiformes</taxon>
        <taxon>Ixodida</taxon>
        <taxon>Ixodoidea</taxon>
        <taxon>Ixodidae</taxon>
        <taxon>Amblyomminae</taxon>
        <taxon>Amblyomma</taxon>
    </lineage>
</organism>
<dbReference type="GO" id="GO:0005789">
    <property type="term" value="C:endoplasmic reticulum membrane"/>
    <property type="evidence" value="ECO:0007669"/>
    <property type="project" value="TreeGrafter"/>
</dbReference>
<dbReference type="PANTHER" id="PTHR43908:SF3">
    <property type="entry name" value="AT29763P-RELATED"/>
    <property type="match status" value="1"/>
</dbReference>
<feature type="compositionally biased region" description="Pro residues" evidence="1">
    <location>
        <begin position="14"/>
        <end position="23"/>
    </location>
</feature>